<dbReference type="GeneID" id="62167621"/>
<dbReference type="InterPro" id="IPR012340">
    <property type="entry name" value="NA-bd_OB-fold"/>
</dbReference>
<dbReference type="RefSeq" id="XP_038740192.1">
    <property type="nucleotide sequence ID" value="XM_038894547.1"/>
</dbReference>
<dbReference type="GO" id="GO:0003676">
    <property type="term" value="F:nucleic acid binding"/>
    <property type="evidence" value="ECO:0007669"/>
    <property type="project" value="InterPro"/>
</dbReference>
<dbReference type="EC" id="6.1.1.22" evidence="2"/>
<keyword evidence="4" id="KW-0547">Nucleotide-binding</keyword>
<dbReference type="CDD" id="cd00776">
    <property type="entry name" value="AsxRS_core"/>
    <property type="match status" value="1"/>
</dbReference>
<dbReference type="PANTHER" id="PTHR22594">
    <property type="entry name" value="ASPARTYL/LYSYL-TRNA SYNTHETASE"/>
    <property type="match status" value="1"/>
</dbReference>
<evidence type="ECO:0000256" key="7">
    <source>
        <dbReference type="ARBA" id="ARBA00023146"/>
    </source>
</evidence>
<dbReference type="NCBIfam" id="TIGR00457">
    <property type="entry name" value="asnS"/>
    <property type="match status" value="1"/>
</dbReference>
<dbReference type="InterPro" id="IPR002312">
    <property type="entry name" value="Asp/Asn-tRNA-synth_IIb"/>
</dbReference>
<keyword evidence="10" id="KW-1185">Reference proteome</keyword>
<dbReference type="SUPFAM" id="SSF50249">
    <property type="entry name" value="Nucleic acid-binding proteins"/>
    <property type="match status" value="1"/>
</dbReference>
<dbReference type="Proteomes" id="UP000781932">
    <property type="component" value="Unassembled WGS sequence"/>
</dbReference>
<evidence type="ECO:0000256" key="5">
    <source>
        <dbReference type="ARBA" id="ARBA00022840"/>
    </source>
</evidence>
<dbReference type="InterPro" id="IPR006195">
    <property type="entry name" value="aa-tRNA-synth_II"/>
</dbReference>
<reference evidence="9" key="2">
    <citation type="submission" date="2020-11" db="EMBL/GenBank/DDBJ databases">
        <title>Whole genome sequencing of Colletotrichum sp.</title>
        <authorList>
            <person name="Li H."/>
        </authorList>
    </citation>
    <scope>NUCLEOTIDE SEQUENCE</scope>
    <source>
        <strain evidence="9">CkLH20</strain>
    </source>
</reference>
<dbReference type="GO" id="GO:0006421">
    <property type="term" value="P:asparaginyl-tRNA aminoacylation"/>
    <property type="evidence" value="ECO:0007669"/>
    <property type="project" value="InterPro"/>
</dbReference>
<dbReference type="PROSITE" id="PS50862">
    <property type="entry name" value="AA_TRNA_LIGASE_II"/>
    <property type="match status" value="1"/>
</dbReference>
<dbReference type="InterPro" id="IPR004364">
    <property type="entry name" value="Aa-tRNA-synt_II"/>
</dbReference>
<name>A0A9P6HXA9_9PEZI</name>
<dbReference type="CDD" id="cd04318">
    <property type="entry name" value="EcAsnRS_like_N"/>
    <property type="match status" value="1"/>
</dbReference>
<evidence type="ECO:0000256" key="3">
    <source>
        <dbReference type="ARBA" id="ARBA00022598"/>
    </source>
</evidence>
<proteinExistence type="inferred from homology"/>
<dbReference type="GO" id="GO:0004816">
    <property type="term" value="F:asparagine-tRNA ligase activity"/>
    <property type="evidence" value="ECO:0007669"/>
    <property type="project" value="UniProtKB-EC"/>
</dbReference>
<feature type="domain" description="Aminoacyl-transfer RNA synthetases class-II family profile" evidence="8">
    <location>
        <begin position="163"/>
        <end position="523"/>
    </location>
</feature>
<dbReference type="AlphaFoldDB" id="A0A9P6HXA9"/>
<dbReference type="SUPFAM" id="SSF55681">
    <property type="entry name" value="Class II aaRS and biotin synthetases"/>
    <property type="match status" value="1"/>
</dbReference>
<evidence type="ECO:0000313" key="9">
    <source>
        <dbReference type="EMBL" id="KAF9870731.1"/>
    </source>
</evidence>
<keyword evidence="7" id="KW-0030">Aminoacyl-tRNA synthetase</keyword>
<dbReference type="Gene3D" id="2.40.50.140">
    <property type="entry name" value="Nucleic acid-binding proteins"/>
    <property type="match status" value="1"/>
</dbReference>
<dbReference type="OrthoDB" id="43906at2759"/>
<dbReference type="InterPro" id="IPR004522">
    <property type="entry name" value="Asn-tRNA-ligase"/>
</dbReference>
<dbReference type="InterPro" id="IPR045864">
    <property type="entry name" value="aa-tRNA-synth_II/BPL/LPL"/>
</dbReference>
<comment type="similarity">
    <text evidence="1">Belongs to the class-II aminoacyl-tRNA synthetase family.</text>
</comment>
<evidence type="ECO:0000256" key="1">
    <source>
        <dbReference type="ARBA" id="ARBA00008226"/>
    </source>
</evidence>
<sequence>MRRYLAPTAPRQLERFLSPTTALHRRQVSTGPRRTVAQYLDWKPEAEVKDVVVNGYVRSVRNMKTEQFVNVGDGSTRKPLQAMVSRSQDESSSLRVGAAVRLQGSWIPSKTEGQSHELKVDHVQVLGPSDAKTFPIQKKYQTPEFLRTMPHLRPRIPLNANILRLRSEAVATLTQFFASRDFVQTHPPIITSSDCEGAGEVFNVTTGPAETSSAGNESRKKPELFFRSPKYLTVSSQLHLEALAQSLGHVWTLSPTFRAEQSDTTRHMSEFYMLEAEMSFVDELDEVMDLVEDMLRGLVTGLHGTRAAQELRERRPPGQTRTAEDDLVSIEEVERRWSGMMQNPASRWPRITYTDAIKLLQAEEDRFELKPTWEGGLHSEHEKFLAKTLGATDEAGAYMPVFVTHYPREIKAFYMRRSATPGGSFDPAGATVDCFDLLVPDLCEIAGGSMREHRLTELLETMEARGMGPPSGKQAPNTAGNLDWYVDLRRWGSNPHGGFGLGFDRLLSYLVGVPNVRDVVAFPRWFGRCDC</sequence>
<dbReference type="GO" id="GO:0005524">
    <property type="term" value="F:ATP binding"/>
    <property type="evidence" value="ECO:0007669"/>
    <property type="project" value="UniProtKB-KW"/>
</dbReference>
<comment type="caution">
    <text evidence="9">The sequence shown here is derived from an EMBL/GenBank/DDBJ whole genome shotgun (WGS) entry which is preliminary data.</text>
</comment>
<evidence type="ECO:0000313" key="10">
    <source>
        <dbReference type="Proteomes" id="UP000781932"/>
    </source>
</evidence>
<evidence type="ECO:0000256" key="6">
    <source>
        <dbReference type="ARBA" id="ARBA00022917"/>
    </source>
</evidence>
<keyword evidence="6" id="KW-0648">Protein biosynthesis</keyword>
<dbReference type="EMBL" id="JAATWM020000051">
    <property type="protein sequence ID" value="KAF9870731.1"/>
    <property type="molecule type" value="Genomic_DNA"/>
</dbReference>
<reference evidence="9" key="1">
    <citation type="submission" date="2020-03" db="EMBL/GenBank/DDBJ databases">
        <authorList>
            <person name="He L."/>
        </authorList>
    </citation>
    <scope>NUCLEOTIDE SEQUENCE</scope>
    <source>
        <strain evidence="9">CkLH20</strain>
    </source>
</reference>
<dbReference type="PRINTS" id="PR01042">
    <property type="entry name" value="TRNASYNTHASP"/>
</dbReference>
<dbReference type="Pfam" id="PF01336">
    <property type="entry name" value="tRNA_anti-codon"/>
    <property type="match status" value="1"/>
</dbReference>
<keyword evidence="3" id="KW-0436">Ligase</keyword>
<dbReference type="InterPro" id="IPR004365">
    <property type="entry name" value="NA-bd_OB_tRNA"/>
</dbReference>
<organism evidence="9 10">
    <name type="scientific">Colletotrichum karsti</name>
    <dbReference type="NCBI Taxonomy" id="1095194"/>
    <lineage>
        <taxon>Eukaryota</taxon>
        <taxon>Fungi</taxon>
        <taxon>Dikarya</taxon>
        <taxon>Ascomycota</taxon>
        <taxon>Pezizomycotina</taxon>
        <taxon>Sordariomycetes</taxon>
        <taxon>Hypocreomycetidae</taxon>
        <taxon>Glomerellales</taxon>
        <taxon>Glomerellaceae</taxon>
        <taxon>Colletotrichum</taxon>
        <taxon>Colletotrichum boninense species complex</taxon>
    </lineage>
</organism>
<dbReference type="GO" id="GO:0005739">
    <property type="term" value="C:mitochondrion"/>
    <property type="evidence" value="ECO:0007669"/>
    <property type="project" value="TreeGrafter"/>
</dbReference>
<accession>A0A9P6HXA9</accession>
<keyword evidence="5" id="KW-0067">ATP-binding</keyword>
<evidence type="ECO:0000256" key="4">
    <source>
        <dbReference type="ARBA" id="ARBA00022741"/>
    </source>
</evidence>
<dbReference type="Pfam" id="PF00152">
    <property type="entry name" value="tRNA-synt_2"/>
    <property type="match status" value="1"/>
</dbReference>
<gene>
    <name evidence="9" type="ORF">CkaCkLH20_11833</name>
</gene>
<dbReference type="PANTHER" id="PTHR22594:SF34">
    <property type="entry name" value="ASPARAGINE--TRNA LIGASE, MITOCHONDRIAL-RELATED"/>
    <property type="match status" value="1"/>
</dbReference>
<dbReference type="Gene3D" id="3.30.930.10">
    <property type="entry name" value="Bira Bifunctional Protein, Domain 2"/>
    <property type="match status" value="1"/>
</dbReference>
<protein>
    <recommendedName>
        <fullName evidence="2">asparagine--tRNA ligase</fullName>
        <ecNumber evidence="2">6.1.1.22</ecNumber>
    </recommendedName>
</protein>
<evidence type="ECO:0000256" key="2">
    <source>
        <dbReference type="ARBA" id="ARBA00012816"/>
    </source>
</evidence>
<evidence type="ECO:0000259" key="8">
    <source>
        <dbReference type="PROSITE" id="PS50862"/>
    </source>
</evidence>